<dbReference type="InterPro" id="IPR009660">
    <property type="entry name" value="Phage_A500_Gp15"/>
</dbReference>
<evidence type="ECO:0000313" key="1">
    <source>
        <dbReference type="EMBL" id="DAG04915.1"/>
    </source>
</evidence>
<dbReference type="EMBL" id="BK016246">
    <property type="protein sequence ID" value="DAG04915.1"/>
    <property type="molecule type" value="Genomic_DNA"/>
</dbReference>
<name>A0A8S5VE73_9CAUD</name>
<reference evidence="1" key="1">
    <citation type="journal article" date="2021" name="Proc. Natl. Acad. Sci. U.S.A.">
        <title>A Catalog of Tens of Thousands of Viruses from Human Metagenomes Reveals Hidden Associations with Chronic Diseases.</title>
        <authorList>
            <person name="Tisza M.J."/>
            <person name="Buck C.B."/>
        </authorList>
    </citation>
    <scope>NUCLEOTIDE SEQUENCE</scope>
    <source>
        <strain evidence="1">CtClL93</strain>
    </source>
</reference>
<protein>
    <submittedName>
        <fullName evidence="1">Uncharacterized protein</fullName>
    </submittedName>
</protein>
<sequence length="176" mass="20868">MFYSLPTTLTVDGVEYPIRSDFRVILDIITMLNDTTLTPIEHAEDALSILFEEIPQNVEEALKQCFWFINAGQTEGKRSPRLVDWEKDFPYIVSPVNHVLGCECRTEKYIHWWTFLSAYMEMKECVMTEIINIRSKMLRGKKLEKHEREWLRQNRDLVTLPTKYTAGDEEMLKKWT</sequence>
<proteinExistence type="predicted"/>
<dbReference type="Pfam" id="PF06854">
    <property type="entry name" value="Phage_Gp15"/>
    <property type="match status" value="1"/>
</dbReference>
<accession>A0A8S5VE73</accession>
<organism evidence="1">
    <name type="scientific">Siphoviridae sp. ctClL93</name>
    <dbReference type="NCBI Taxonomy" id="2825381"/>
    <lineage>
        <taxon>Viruses</taxon>
        <taxon>Duplodnaviria</taxon>
        <taxon>Heunggongvirae</taxon>
        <taxon>Uroviricota</taxon>
        <taxon>Caudoviricetes</taxon>
    </lineage>
</organism>